<feature type="compositionally biased region" description="Low complexity" evidence="1">
    <location>
        <begin position="1146"/>
        <end position="1185"/>
    </location>
</feature>
<feature type="compositionally biased region" description="Pro residues" evidence="1">
    <location>
        <begin position="1011"/>
        <end position="1020"/>
    </location>
</feature>
<feature type="compositionally biased region" description="Polar residues" evidence="1">
    <location>
        <begin position="896"/>
        <end position="912"/>
    </location>
</feature>
<dbReference type="EMBL" id="FUEG01000014">
    <property type="protein sequence ID" value="SJL11473.1"/>
    <property type="molecule type" value="Genomic_DNA"/>
</dbReference>
<keyword evidence="2" id="KW-0472">Membrane</keyword>
<dbReference type="Proteomes" id="UP000219338">
    <property type="component" value="Unassembled WGS sequence"/>
</dbReference>
<name>A0A284RRT2_ARMOS</name>
<feature type="region of interest" description="Disordered" evidence="1">
    <location>
        <begin position="482"/>
        <end position="561"/>
    </location>
</feature>
<feature type="region of interest" description="Disordered" evidence="1">
    <location>
        <begin position="942"/>
        <end position="1041"/>
    </location>
</feature>
<feature type="compositionally biased region" description="Polar residues" evidence="1">
    <location>
        <begin position="1186"/>
        <end position="1200"/>
    </location>
</feature>
<feature type="transmembrane region" description="Helical" evidence="2">
    <location>
        <begin position="169"/>
        <end position="190"/>
    </location>
</feature>
<feature type="transmembrane region" description="Helical" evidence="2">
    <location>
        <begin position="119"/>
        <end position="141"/>
    </location>
</feature>
<feature type="region of interest" description="Disordered" evidence="1">
    <location>
        <begin position="869"/>
        <end position="928"/>
    </location>
</feature>
<dbReference type="OMA" id="NVEEPRI"/>
<feature type="compositionally biased region" description="Basic residues" evidence="1">
    <location>
        <begin position="746"/>
        <end position="755"/>
    </location>
</feature>
<keyword evidence="2" id="KW-0812">Transmembrane</keyword>
<evidence type="ECO:0000313" key="4">
    <source>
        <dbReference type="Proteomes" id="UP000219338"/>
    </source>
</evidence>
<dbReference type="OrthoDB" id="3070249at2759"/>
<keyword evidence="2" id="KW-1133">Transmembrane helix</keyword>
<gene>
    <name evidence="3" type="ORF">ARMOST_14877</name>
</gene>
<evidence type="ECO:0000313" key="3">
    <source>
        <dbReference type="EMBL" id="SJL11473.1"/>
    </source>
</evidence>
<sequence length="1331" mass="144779">MAAGLSIEHRTDDTVVEVQDSVIHAFDALEILGARHITWFSFCVSWIMSCISYILLAIAGQALEAQPTFGLCVTQAALIYAAPPLTGCTTFSLALYMHTHMRSSLDGSPVRGDALSMRLALLLGPYLIWFGIFVGILVSGIKQPQLVRKALNGTYCDVKSHIPSKVSSLVVVISTMGVITISVFVVVQLYRNRRRLGSSTEYVAAAVRVVTFGLVGLLALIVSAIYVFTNRQGSAFDIVLALVPNFGVVIFGSQAVSPLHDDAFNELNDWQDIMRVWMTPLKIGNSHFEFKSSGTAQGLIPHTERPGLRNLVLPSGAGYSSFNYLYLYHSDNELVAIEKEILFRLVTTKSLESNLELQYSAQRRCTVRGCGQMLDANSPNKMCESCRGKHRRYASTKRARRKLEKAAISGQTIIPIEQIPGSTAWMPGNTNVNEEDTQPDSQSIEPMDPPPQTFSTAFASEALSQPGTSSSWDASTIDPRLFRSQSNSSSSELAGALTLPAPTKSNTHYKPPTNEYSEGEPLEPRTSYYRDPPPEPPPKKRKRRAPSIVLPEVPTTNEDGTPSLPPRFCSVKGCKTIIAGSYAYKMCEPCRNRYRSYGITKRAKWKAERAAFEQELETLREVEDERRKNAGLAPLSESPEDLQAWEMSIIDEKVTVPQDITGLLTAYSSLSPATLIRATGSQQPIGSPLVSTSSTATDQPAAAAVNHFFPPVPVLPPRMCTVSHCHKILPGHYMFKRCEQHRLQNRHHSKLKRVREKVVKSAGPPEGSIGETFEQGRDDSMDPEDEKIEDIGAESETDVSSIPFISDKEGRRSYSCTAKDCHNLIGPGVRWRMCDPCRVQRKALQARHRAEVEQELRNAEKAWRLQAQTDATASTSPSVHTPVAGTSGIDADMANLSGTGDASIDSGENANQPIAKAGESPMGCLTPNVEEPRIEDAVNEAESNLAAPTTPTIDHNTERQGSNGSPKQTTDKPVTLFTPTVGEPIPSATNDDVPPARKKRKKKADGVSASPIPPSTPAPAPKASTSASSQHHPEASHPIAYPYPPPMHAQYPYPYYIPPYPYGLPPPTPAGSGDYPVYANAQPYMHPYPYPYPPPYPIPPSQYPYPSRYYPPYGAGHYPSYSRPVTGSSSVSAPVPPGPFIPTPAQTVQQSSLQPSSSTKTSSAKQSSPQAKPAASSNLPASSNSIQPTLPTAQSGNLPTTIPPPPPHPHHNVFRPSPYTSMSTEPPLITDPAVQASTSQNRSFNYYNPDAKVRKRKAADGELHILIQVPRGAPAPSSTTLTNRFMKEPATKEVSMDSLELQTVPAAPVIENLPSNPRPAPADNEATTLPA</sequence>
<organism evidence="3 4">
    <name type="scientific">Armillaria ostoyae</name>
    <name type="common">Armillaria root rot fungus</name>
    <dbReference type="NCBI Taxonomy" id="47428"/>
    <lineage>
        <taxon>Eukaryota</taxon>
        <taxon>Fungi</taxon>
        <taxon>Dikarya</taxon>
        <taxon>Basidiomycota</taxon>
        <taxon>Agaricomycotina</taxon>
        <taxon>Agaricomycetes</taxon>
        <taxon>Agaricomycetidae</taxon>
        <taxon>Agaricales</taxon>
        <taxon>Marasmiineae</taxon>
        <taxon>Physalacriaceae</taxon>
        <taxon>Armillaria</taxon>
    </lineage>
</organism>
<feature type="region of interest" description="Disordered" evidence="1">
    <location>
        <begin position="746"/>
        <end position="785"/>
    </location>
</feature>
<keyword evidence="4" id="KW-1185">Reference proteome</keyword>
<protein>
    <submittedName>
        <fullName evidence="3">Uncharacterized protein</fullName>
    </submittedName>
</protein>
<feature type="compositionally biased region" description="Polar residues" evidence="1">
    <location>
        <begin position="869"/>
        <end position="879"/>
    </location>
</feature>
<dbReference type="STRING" id="47428.A0A284RRT2"/>
<evidence type="ECO:0000256" key="2">
    <source>
        <dbReference type="SAM" id="Phobius"/>
    </source>
</evidence>
<proteinExistence type="predicted"/>
<feature type="transmembrane region" description="Helical" evidence="2">
    <location>
        <begin position="202"/>
        <end position="228"/>
    </location>
</feature>
<feature type="transmembrane region" description="Helical" evidence="2">
    <location>
        <begin position="78"/>
        <end position="98"/>
    </location>
</feature>
<feature type="compositionally biased region" description="Polar residues" evidence="1">
    <location>
        <begin position="946"/>
        <end position="972"/>
    </location>
</feature>
<evidence type="ECO:0000256" key="1">
    <source>
        <dbReference type="SAM" id="MobiDB-lite"/>
    </source>
</evidence>
<feature type="transmembrane region" description="Helical" evidence="2">
    <location>
        <begin position="37"/>
        <end position="58"/>
    </location>
</feature>
<reference evidence="4" key="1">
    <citation type="journal article" date="2017" name="Nat. Ecol. Evol.">
        <title>Genome expansion and lineage-specific genetic innovations in the forest pathogenic fungi Armillaria.</title>
        <authorList>
            <person name="Sipos G."/>
            <person name="Prasanna A.N."/>
            <person name="Walter M.C."/>
            <person name="O'Connor E."/>
            <person name="Balint B."/>
            <person name="Krizsan K."/>
            <person name="Kiss B."/>
            <person name="Hess J."/>
            <person name="Varga T."/>
            <person name="Slot J."/>
            <person name="Riley R."/>
            <person name="Boka B."/>
            <person name="Rigling D."/>
            <person name="Barry K."/>
            <person name="Lee J."/>
            <person name="Mihaltcheva S."/>
            <person name="LaButti K."/>
            <person name="Lipzen A."/>
            <person name="Waldron R."/>
            <person name="Moloney N.M."/>
            <person name="Sperisen C."/>
            <person name="Kredics L."/>
            <person name="Vagvoelgyi C."/>
            <person name="Patrignani A."/>
            <person name="Fitzpatrick D."/>
            <person name="Nagy I."/>
            <person name="Doyle S."/>
            <person name="Anderson J.B."/>
            <person name="Grigoriev I.V."/>
            <person name="Gueldener U."/>
            <person name="Muensterkoetter M."/>
            <person name="Nagy L.G."/>
        </authorList>
    </citation>
    <scope>NUCLEOTIDE SEQUENCE [LARGE SCALE GENOMIC DNA]</scope>
    <source>
        <strain evidence="4">C18/9</strain>
    </source>
</reference>
<accession>A0A284RRT2</accession>
<feature type="compositionally biased region" description="Low complexity" evidence="1">
    <location>
        <begin position="1124"/>
        <end position="1133"/>
    </location>
</feature>
<feature type="region of interest" description="Disordered" evidence="1">
    <location>
        <begin position="1308"/>
        <end position="1331"/>
    </location>
</feature>
<feature type="region of interest" description="Disordered" evidence="1">
    <location>
        <begin position="1123"/>
        <end position="1249"/>
    </location>
</feature>
<feature type="region of interest" description="Disordered" evidence="1">
    <location>
        <begin position="419"/>
        <end position="455"/>
    </location>
</feature>
<feature type="compositionally biased region" description="Polar residues" evidence="1">
    <location>
        <begin position="1235"/>
        <end position="1246"/>
    </location>
</feature>